<dbReference type="InterPro" id="IPR018181">
    <property type="entry name" value="Heat_shock_70_CS"/>
</dbReference>
<dbReference type="PROSITE" id="PS00329">
    <property type="entry name" value="HSP70_2"/>
    <property type="match status" value="1"/>
</dbReference>
<dbReference type="CDD" id="cd10170">
    <property type="entry name" value="ASKHA_NBD_HSP70"/>
    <property type="match status" value="1"/>
</dbReference>
<reference evidence="4 5" key="1">
    <citation type="submission" date="2019-02" db="EMBL/GenBank/DDBJ databases">
        <title>Planctomycetal bacteria perform biofilm scaping via a novel small molecule.</title>
        <authorList>
            <person name="Jeske O."/>
            <person name="Boedeker C."/>
            <person name="Wiegand S."/>
            <person name="Breitling P."/>
            <person name="Kallscheuer N."/>
            <person name="Jogler M."/>
            <person name="Rohde M."/>
            <person name="Petersen J."/>
            <person name="Medema M.H."/>
            <person name="Surup F."/>
            <person name="Jogler C."/>
        </authorList>
    </citation>
    <scope>NUCLEOTIDE SEQUENCE [LARGE SCALE GENOMIC DNA]</scope>
    <source>
        <strain evidence="4 5">Mal15</strain>
    </source>
</reference>
<name>A0A5B9M6G2_9BACT</name>
<dbReference type="PRINTS" id="PR00301">
    <property type="entry name" value="HEATSHOCK70"/>
</dbReference>
<evidence type="ECO:0000313" key="5">
    <source>
        <dbReference type="Proteomes" id="UP000321353"/>
    </source>
</evidence>
<dbReference type="Gene3D" id="3.90.640.10">
    <property type="entry name" value="Actin, Chain A, domain 4"/>
    <property type="match status" value="1"/>
</dbReference>
<evidence type="ECO:0000256" key="2">
    <source>
        <dbReference type="ARBA" id="ARBA00022741"/>
    </source>
</evidence>
<evidence type="ECO:0000256" key="3">
    <source>
        <dbReference type="ARBA" id="ARBA00022840"/>
    </source>
</evidence>
<keyword evidence="2" id="KW-0547">Nucleotide-binding</keyword>
<gene>
    <name evidence="4" type="primary">dnaK_2</name>
    <name evidence="4" type="ORF">Mal15_07880</name>
</gene>
<protein>
    <submittedName>
        <fullName evidence="4">Chaperone protein DnaK</fullName>
    </submittedName>
</protein>
<evidence type="ECO:0000256" key="1">
    <source>
        <dbReference type="ARBA" id="ARBA00007381"/>
    </source>
</evidence>
<dbReference type="AlphaFoldDB" id="A0A5B9M6G2"/>
<dbReference type="Gene3D" id="3.30.420.40">
    <property type="match status" value="2"/>
</dbReference>
<dbReference type="Pfam" id="PF00012">
    <property type="entry name" value="HSP70"/>
    <property type="match status" value="1"/>
</dbReference>
<keyword evidence="5" id="KW-1185">Reference proteome</keyword>
<dbReference type="PROSITE" id="PS00297">
    <property type="entry name" value="HSP70_1"/>
    <property type="match status" value="1"/>
</dbReference>
<comment type="similarity">
    <text evidence="1">Belongs to the heat shock protein 70 family.</text>
</comment>
<dbReference type="GO" id="GO:0005524">
    <property type="term" value="F:ATP binding"/>
    <property type="evidence" value="ECO:0007669"/>
    <property type="project" value="UniProtKB-KW"/>
</dbReference>
<evidence type="ECO:0000313" key="4">
    <source>
        <dbReference type="EMBL" id="QEF96758.1"/>
    </source>
</evidence>
<organism evidence="4 5">
    <name type="scientific">Stieleria maiorica</name>
    <dbReference type="NCBI Taxonomy" id="2795974"/>
    <lineage>
        <taxon>Bacteria</taxon>
        <taxon>Pseudomonadati</taxon>
        <taxon>Planctomycetota</taxon>
        <taxon>Planctomycetia</taxon>
        <taxon>Pirellulales</taxon>
        <taxon>Pirellulaceae</taxon>
        <taxon>Stieleria</taxon>
    </lineage>
</organism>
<dbReference type="GO" id="GO:0140662">
    <property type="term" value="F:ATP-dependent protein folding chaperone"/>
    <property type="evidence" value="ECO:0007669"/>
    <property type="project" value="InterPro"/>
</dbReference>
<dbReference type="InterPro" id="IPR013126">
    <property type="entry name" value="Hsp_70_fam"/>
</dbReference>
<sequence length="610" mass="65680">MGTRYCVGIDLGTTNSVVAYAPLSQDGKKTEPKLELLPIPQLISPGQIDSRPSLPSFLYLPREGEIESLKTPLVGDPGRGVAGVYARQQSAENPQRVVVAAKSWLCHGNVGRTEAVLPWQSPPEVPKVSAFDCTQRFLSHLVAAWHAAHPEAPLVDQQVVLTVPASFDPAARELTRQAAIEAGLPDHFVLLEEPQAAVYHWLGSNADDWRTQLGAGDVLLVVDVGGGTTDLTLVTVEENAGELQLQRLAVGNHLLLGGDNMDLALAHKVATRLQEQGHDLDPWQSVSLWHACRDAKEALLAVEGLAEHTISVLGRGSSLIGGTISTTLTADEAKALIVDGFFPQCGAQDRPARNTASGFQDIGLPYEADPAITKQVAAFLADHAEAFSAAESDDDSGRAGGLTHLLFNGGVFRSETLRGRMRDVVNGWCDSAPTVLSRQQDLDSAVALGAAYYGWSKHVGGIRIRGGTARSYYIGIETAGLAIPGAPRPLRALCVAPQGMEEGTEAAVPGNEIGLVVGQPARFRFFASSKRGDDTVGTQLDRWSPEELVESEPIELTLSRESDDDSNGGQPFVPVRFVSRVTELGMFELWCHSTRSDEQWKMEFNVRENR</sequence>
<dbReference type="InterPro" id="IPR043129">
    <property type="entry name" value="ATPase_NBD"/>
</dbReference>
<dbReference type="SUPFAM" id="SSF53067">
    <property type="entry name" value="Actin-like ATPase domain"/>
    <property type="match status" value="2"/>
</dbReference>
<dbReference type="KEGG" id="smam:Mal15_07880"/>
<dbReference type="PANTHER" id="PTHR42749:SF1">
    <property type="entry name" value="CELL SHAPE-DETERMINING PROTEIN MREB"/>
    <property type="match status" value="1"/>
</dbReference>
<dbReference type="PANTHER" id="PTHR42749">
    <property type="entry name" value="CELL SHAPE-DETERMINING PROTEIN MREB"/>
    <property type="match status" value="1"/>
</dbReference>
<dbReference type="RefSeq" id="WP_147866531.1">
    <property type="nucleotide sequence ID" value="NZ_CP036264.1"/>
</dbReference>
<keyword evidence="3" id="KW-0067">ATP-binding</keyword>
<dbReference type="Proteomes" id="UP000321353">
    <property type="component" value="Chromosome"/>
</dbReference>
<accession>A0A5B9M6G2</accession>
<dbReference type="EMBL" id="CP036264">
    <property type="protein sequence ID" value="QEF96758.1"/>
    <property type="molecule type" value="Genomic_DNA"/>
</dbReference>
<proteinExistence type="inferred from homology"/>